<dbReference type="Pfam" id="PF12697">
    <property type="entry name" value="Abhydrolase_6"/>
    <property type="match status" value="1"/>
</dbReference>
<evidence type="ECO:0000313" key="4">
    <source>
        <dbReference type="Proteomes" id="UP000268016"/>
    </source>
</evidence>
<dbReference type="InterPro" id="IPR000073">
    <property type="entry name" value="AB_hydrolase_1"/>
</dbReference>
<dbReference type="InterPro" id="IPR000639">
    <property type="entry name" value="Epox_hydrolase-like"/>
</dbReference>
<dbReference type="InterPro" id="IPR029058">
    <property type="entry name" value="AB_hydrolase_fold"/>
</dbReference>
<name>A0A3N2R718_9RHOB</name>
<evidence type="ECO:0000313" key="3">
    <source>
        <dbReference type="EMBL" id="ROU03270.1"/>
    </source>
</evidence>
<sequence length="339" mass="35056">MMRPPFAGAARIPGKMSRRVRGCPFRALRCGGLPKIHALANPPEPCRARALTRAVPAGSMRHMNVLRDPIGRSIVDAAGLPLSMLEAGPADGPVVVLIHGLGWDALSLWRGTIAALSEAGFRVLAPDMRGVGATPATEAAYSIDLYAADVVAALQTLGVTRLAFAGFSLGAPVAAAAALRHGGASALVLACGGLSSSPQAEAGTENMLARVATLSAREFAMEQAEAIFHPAWAEAHPGAVAAFIERRTAMDQDALFRAFRSARGIDLRASVAGLGVPVQVIAAAEDSFITVEALRAIADGIPGARFAVLPDCGHMAPVERPDLFEPLLAEFLTAIGAPA</sequence>
<dbReference type="SUPFAM" id="SSF53474">
    <property type="entry name" value="alpha/beta-Hydrolases"/>
    <property type="match status" value="1"/>
</dbReference>
<feature type="domain" description="AB hydrolase-1" evidence="2">
    <location>
        <begin position="95"/>
        <end position="324"/>
    </location>
</feature>
<dbReference type="OrthoDB" id="9804723at2"/>
<dbReference type="GO" id="GO:0016787">
    <property type="term" value="F:hydrolase activity"/>
    <property type="evidence" value="ECO:0007669"/>
    <property type="project" value="UniProtKB-KW"/>
</dbReference>
<dbReference type="Gene3D" id="3.40.50.1820">
    <property type="entry name" value="alpha/beta hydrolase"/>
    <property type="match status" value="1"/>
</dbReference>
<dbReference type="AlphaFoldDB" id="A0A3N2R718"/>
<evidence type="ECO:0000256" key="1">
    <source>
        <dbReference type="ARBA" id="ARBA00022801"/>
    </source>
</evidence>
<protein>
    <submittedName>
        <fullName evidence="3">Alpha/beta fold hydrolase</fullName>
    </submittedName>
</protein>
<keyword evidence="4" id="KW-1185">Reference proteome</keyword>
<dbReference type="GO" id="GO:0016020">
    <property type="term" value="C:membrane"/>
    <property type="evidence" value="ECO:0007669"/>
    <property type="project" value="TreeGrafter"/>
</dbReference>
<comment type="caution">
    <text evidence="3">The sequence shown here is derived from an EMBL/GenBank/DDBJ whole genome shotgun (WGS) entry which is preliminary data.</text>
</comment>
<reference evidence="3 4" key="1">
    <citation type="submission" date="2018-10" db="EMBL/GenBank/DDBJ databases">
        <title>Histidinibacterium lentulum gen. nov., sp. nov., a marine bacterium from the culture broth of Picochlorum sp. 122.</title>
        <authorList>
            <person name="Wang G."/>
        </authorList>
    </citation>
    <scope>NUCLEOTIDE SEQUENCE [LARGE SCALE GENOMIC DNA]</scope>
    <source>
        <strain evidence="3 4">B17</strain>
    </source>
</reference>
<proteinExistence type="predicted"/>
<dbReference type="PRINTS" id="PR00412">
    <property type="entry name" value="EPOXHYDRLASE"/>
</dbReference>
<dbReference type="PANTHER" id="PTHR43798:SF31">
    <property type="entry name" value="AB HYDROLASE SUPERFAMILY PROTEIN YCLE"/>
    <property type="match status" value="1"/>
</dbReference>
<organism evidence="3 4">
    <name type="scientific">Histidinibacterium lentulum</name>
    <dbReference type="NCBI Taxonomy" id="2480588"/>
    <lineage>
        <taxon>Bacteria</taxon>
        <taxon>Pseudomonadati</taxon>
        <taxon>Pseudomonadota</taxon>
        <taxon>Alphaproteobacteria</taxon>
        <taxon>Rhodobacterales</taxon>
        <taxon>Paracoccaceae</taxon>
        <taxon>Histidinibacterium</taxon>
    </lineage>
</organism>
<gene>
    <name evidence="3" type="ORF">EAT49_06350</name>
</gene>
<dbReference type="EMBL" id="RDRB01000003">
    <property type="protein sequence ID" value="ROU03270.1"/>
    <property type="molecule type" value="Genomic_DNA"/>
</dbReference>
<dbReference type="Proteomes" id="UP000268016">
    <property type="component" value="Unassembled WGS sequence"/>
</dbReference>
<evidence type="ECO:0000259" key="2">
    <source>
        <dbReference type="Pfam" id="PF12697"/>
    </source>
</evidence>
<accession>A0A3N2R718</accession>
<keyword evidence="1 3" id="KW-0378">Hydrolase</keyword>
<dbReference type="InterPro" id="IPR050266">
    <property type="entry name" value="AB_hydrolase_sf"/>
</dbReference>
<dbReference type="PANTHER" id="PTHR43798">
    <property type="entry name" value="MONOACYLGLYCEROL LIPASE"/>
    <property type="match status" value="1"/>
</dbReference>